<feature type="transmembrane region" description="Helical" evidence="14">
    <location>
        <begin position="142"/>
        <end position="169"/>
    </location>
</feature>
<feature type="transmembrane region" description="Helical" evidence="14">
    <location>
        <begin position="452"/>
        <end position="471"/>
    </location>
</feature>
<keyword evidence="7 14" id="KW-1133">Transmembrane helix</keyword>
<feature type="transmembrane region" description="Helical" evidence="14">
    <location>
        <begin position="397"/>
        <end position="414"/>
    </location>
</feature>
<dbReference type="Pfam" id="PF00474">
    <property type="entry name" value="SSF"/>
    <property type="match status" value="1"/>
</dbReference>
<proteinExistence type="inferred from homology"/>
<dbReference type="PROSITE" id="PS50283">
    <property type="entry name" value="NA_SOLUT_SYMP_3"/>
    <property type="match status" value="1"/>
</dbReference>
<dbReference type="PANTHER" id="PTHR48086:SF3">
    <property type="entry name" value="SODIUM_PROLINE SYMPORTER"/>
    <property type="match status" value="1"/>
</dbReference>
<dbReference type="InterPro" id="IPR050277">
    <property type="entry name" value="Sodium:Solute_Symporter"/>
</dbReference>
<keyword evidence="10 14" id="KW-0472">Membrane</keyword>
<evidence type="ECO:0000256" key="5">
    <source>
        <dbReference type="ARBA" id="ARBA00022692"/>
    </source>
</evidence>
<dbReference type="GO" id="GO:0006814">
    <property type="term" value="P:sodium ion transport"/>
    <property type="evidence" value="ECO:0007669"/>
    <property type="project" value="UniProtKB-KW"/>
</dbReference>
<organism evidence="16 17">
    <name type="scientific">Desulfobacter hydrogenophilus</name>
    <dbReference type="NCBI Taxonomy" id="2291"/>
    <lineage>
        <taxon>Bacteria</taxon>
        <taxon>Pseudomonadati</taxon>
        <taxon>Thermodesulfobacteriota</taxon>
        <taxon>Desulfobacteria</taxon>
        <taxon>Desulfobacterales</taxon>
        <taxon>Desulfobacteraceae</taxon>
        <taxon>Desulfobacter</taxon>
    </lineage>
</organism>
<dbReference type="AlphaFoldDB" id="A0A328FA34"/>
<keyword evidence="11" id="KW-0739">Sodium transport</keyword>
<evidence type="ECO:0000256" key="11">
    <source>
        <dbReference type="ARBA" id="ARBA00023201"/>
    </source>
</evidence>
<feature type="transmembrane region" description="Helical" evidence="14">
    <location>
        <begin position="45"/>
        <end position="69"/>
    </location>
</feature>
<dbReference type="Gene3D" id="1.20.1730.10">
    <property type="entry name" value="Sodium/glucose cotransporter"/>
    <property type="match status" value="1"/>
</dbReference>
<evidence type="ECO:0000256" key="9">
    <source>
        <dbReference type="ARBA" id="ARBA00023065"/>
    </source>
</evidence>
<evidence type="ECO:0000256" key="3">
    <source>
        <dbReference type="ARBA" id="ARBA00022448"/>
    </source>
</evidence>
<evidence type="ECO:0000256" key="8">
    <source>
        <dbReference type="ARBA" id="ARBA00023053"/>
    </source>
</evidence>
<dbReference type="PANTHER" id="PTHR48086">
    <property type="entry name" value="SODIUM/PROLINE SYMPORTER-RELATED"/>
    <property type="match status" value="1"/>
</dbReference>
<dbReference type="Proteomes" id="UP000293902">
    <property type="component" value="Chromosome"/>
</dbReference>
<name>A0A328FA34_9BACT</name>
<comment type="similarity">
    <text evidence="2 13">Belongs to the sodium:solute symporter (SSF) (TC 2.A.21) family.</text>
</comment>
<evidence type="ECO:0000256" key="6">
    <source>
        <dbReference type="ARBA" id="ARBA00022847"/>
    </source>
</evidence>
<comment type="catalytic activity">
    <reaction evidence="12">
        <text>L-proline(in) + Na(+)(in) = L-proline(out) + Na(+)(out)</text>
        <dbReference type="Rhea" id="RHEA:28967"/>
        <dbReference type="ChEBI" id="CHEBI:29101"/>
        <dbReference type="ChEBI" id="CHEBI:60039"/>
    </reaction>
</comment>
<evidence type="ECO:0000313" key="16">
    <source>
        <dbReference type="EMBL" id="RAM01491.1"/>
    </source>
</evidence>
<dbReference type="GO" id="GO:0015293">
    <property type="term" value="F:symporter activity"/>
    <property type="evidence" value="ECO:0007669"/>
    <property type="project" value="UniProtKB-KW"/>
</dbReference>
<evidence type="ECO:0000256" key="2">
    <source>
        <dbReference type="ARBA" id="ARBA00006434"/>
    </source>
</evidence>
<feature type="transmembrane region" description="Helical" evidence="14">
    <location>
        <begin position="348"/>
        <end position="376"/>
    </location>
</feature>
<evidence type="ECO:0000256" key="7">
    <source>
        <dbReference type="ARBA" id="ARBA00022989"/>
    </source>
</evidence>
<reference evidence="15 18" key="2">
    <citation type="submission" date="2019-02" db="EMBL/GenBank/DDBJ databases">
        <title>Complete genome sequence of Desulfobacter hydrogenophilus AcRS1.</title>
        <authorList>
            <person name="Marietou A."/>
            <person name="Lund M.B."/>
            <person name="Marshall I.P.G."/>
            <person name="Schreiber L."/>
            <person name="Jorgensen B."/>
        </authorList>
    </citation>
    <scope>NUCLEOTIDE SEQUENCE [LARGE SCALE GENOMIC DNA]</scope>
    <source>
        <strain evidence="15 18">AcRS1</strain>
    </source>
</reference>
<evidence type="ECO:0000256" key="13">
    <source>
        <dbReference type="RuleBase" id="RU362091"/>
    </source>
</evidence>
<dbReference type="Proteomes" id="UP000248798">
    <property type="component" value="Unassembled WGS sequence"/>
</dbReference>
<dbReference type="InterPro" id="IPR038377">
    <property type="entry name" value="Na/Glc_symporter_sf"/>
</dbReference>
<comment type="subcellular location">
    <subcellularLocation>
        <location evidence="1">Cell membrane</location>
        <topology evidence="1">Multi-pass membrane protein</topology>
    </subcellularLocation>
</comment>
<keyword evidence="5 14" id="KW-0812">Transmembrane</keyword>
<evidence type="ECO:0000256" key="12">
    <source>
        <dbReference type="ARBA" id="ARBA00033708"/>
    </source>
</evidence>
<keyword evidence="9" id="KW-0406">Ion transport</keyword>
<feature type="transmembrane region" description="Helical" evidence="14">
    <location>
        <begin position="181"/>
        <end position="199"/>
    </location>
</feature>
<feature type="transmembrane region" description="Helical" evidence="14">
    <location>
        <begin position="274"/>
        <end position="299"/>
    </location>
</feature>
<dbReference type="EMBL" id="CP036313">
    <property type="protein sequence ID" value="QBH12459.1"/>
    <property type="molecule type" value="Genomic_DNA"/>
</dbReference>
<keyword evidence="8" id="KW-0915">Sodium</keyword>
<keyword evidence="6" id="KW-0769">Symport</keyword>
<feature type="transmembrane region" description="Helical" evidence="14">
    <location>
        <begin position="240"/>
        <end position="262"/>
    </location>
</feature>
<dbReference type="CDD" id="cd10322">
    <property type="entry name" value="SLC5sbd"/>
    <property type="match status" value="1"/>
</dbReference>
<dbReference type="EMBL" id="QLNI01000026">
    <property type="protein sequence ID" value="RAM01491.1"/>
    <property type="molecule type" value="Genomic_DNA"/>
</dbReference>
<keyword evidence="4" id="KW-1003">Cell membrane</keyword>
<feature type="transmembrane region" description="Helical" evidence="14">
    <location>
        <begin position="426"/>
        <end position="445"/>
    </location>
</feature>
<evidence type="ECO:0000313" key="18">
    <source>
        <dbReference type="Proteomes" id="UP000293902"/>
    </source>
</evidence>
<evidence type="ECO:0000256" key="1">
    <source>
        <dbReference type="ARBA" id="ARBA00004651"/>
    </source>
</evidence>
<feature type="transmembrane region" description="Helical" evidence="14">
    <location>
        <begin position="496"/>
        <end position="513"/>
    </location>
</feature>
<feature type="transmembrane region" description="Helical" evidence="14">
    <location>
        <begin position="6"/>
        <end position="24"/>
    </location>
</feature>
<dbReference type="RefSeq" id="WP_111957513.1">
    <property type="nucleotide sequence ID" value="NZ_CP036313.1"/>
</dbReference>
<evidence type="ECO:0000256" key="14">
    <source>
        <dbReference type="SAM" id="Phobius"/>
    </source>
</evidence>
<dbReference type="InterPro" id="IPR001734">
    <property type="entry name" value="Na/solute_symporter"/>
</dbReference>
<evidence type="ECO:0000313" key="15">
    <source>
        <dbReference type="EMBL" id="QBH12459.1"/>
    </source>
</evidence>
<accession>A0A328FA34</accession>
<gene>
    <name evidence="16" type="ORF">DO021_13470</name>
    <name evidence="15" type="ORF">EYB58_05770</name>
</gene>
<feature type="transmembrane region" description="Helical" evidence="14">
    <location>
        <begin position="75"/>
        <end position="97"/>
    </location>
</feature>
<sequence length="538" mass="58832">MSVNPIVLLGALAYFLVIFYIGWTSRKASLDASDFYVAGRKVGPFVNGSALAATYFSPASFLGLPAFIFLLGYPFWWALVGIIGGMPIATLLTAAPLRKYEPTSFTDYYADRYETRWMRLWAAIPTVIGGFAYVILSIVGTALFLLCILKVNFTISVILASVIIFAYIYYGGMVATTLSTAFQGIAMTVGSLVAMFYVISHYGGLNGLTDAVLANSPTFFNMPYVSETASHPLMSTWTGVVGFFFVWHFGFSAMPYTVVRFFTTQDIKSARRSVFWAVLIGGAMYGGLVIIGTGTKVLIEQLHPLMQTEGINSAMGLLKHMKTAYGVAGASVTDYSMIAANEALNSPFLLAVIAAGGLAIAMATAAGWTMVLNVVLGRDLIGKVFGSTWPEEKPVQCTRCMTIFIILVCALFSFKPPALVLDISGAAFIVILCSVGPPLILGLWWERGTTIAAALNIIVMTACSTGSWMYAKYHLGSYHWFFLSDPANKLSTPHQFYWVFIGFFFYIGVSLITPRNSEEAIQKYVRDLRPRQPQSKQI</sequence>
<evidence type="ECO:0000256" key="10">
    <source>
        <dbReference type="ARBA" id="ARBA00023136"/>
    </source>
</evidence>
<reference evidence="16 17" key="1">
    <citation type="submission" date="2018-06" db="EMBL/GenBank/DDBJ databases">
        <title>Complete Genome Sequence of Desulfobacter hydrogenophilus (DSM3380).</title>
        <authorList>
            <person name="Marietou A."/>
            <person name="Schreiber L."/>
            <person name="Marshall I."/>
            <person name="Jorgensen B."/>
        </authorList>
    </citation>
    <scope>NUCLEOTIDE SEQUENCE [LARGE SCALE GENOMIC DNA]</scope>
    <source>
        <strain evidence="16 17">DSM 3380</strain>
    </source>
</reference>
<keyword evidence="3" id="KW-0813">Transport</keyword>
<feature type="transmembrane region" description="Helical" evidence="14">
    <location>
        <begin position="118"/>
        <end position="136"/>
    </location>
</feature>
<dbReference type="GO" id="GO:0005886">
    <property type="term" value="C:plasma membrane"/>
    <property type="evidence" value="ECO:0007669"/>
    <property type="project" value="UniProtKB-SubCell"/>
</dbReference>
<protein>
    <submittedName>
        <fullName evidence="16">Cation acetate symporter</fullName>
    </submittedName>
</protein>
<evidence type="ECO:0000256" key="4">
    <source>
        <dbReference type="ARBA" id="ARBA00022475"/>
    </source>
</evidence>
<dbReference type="OrthoDB" id="8951256at2"/>
<evidence type="ECO:0000313" key="17">
    <source>
        <dbReference type="Proteomes" id="UP000248798"/>
    </source>
</evidence>
<keyword evidence="18" id="KW-1185">Reference proteome</keyword>